<dbReference type="InParanoid" id="K9U4W7"/>
<organism evidence="2 3">
    <name type="scientific">Chroococcidiopsis thermalis (strain PCC 7203)</name>
    <dbReference type="NCBI Taxonomy" id="251229"/>
    <lineage>
        <taxon>Bacteria</taxon>
        <taxon>Bacillati</taxon>
        <taxon>Cyanobacteriota</taxon>
        <taxon>Cyanophyceae</taxon>
        <taxon>Chroococcidiopsidales</taxon>
        <taxon>Chroococcidiopsidaceae</taxon>
        <taxon>Chroococcidiopsis</taxon>
    </lineage>
</organism>
<dbReference type="AlphaFoldDB" id="K9U4W7"/>
<keyword evidence="3" id="KW-1185">Reference proteome</keyword>
<evidence type="ECO:0000256" key="1">
    <source>
        <dbReference type="SAM" id="Phobius"/>
    </source>
</evidence>
<evidence type="ECO:0000313" key="3">
    <source>
        <dbReference type="Proteomes" id="UP000010384"/>
    </source>
</evidence>
<dbReference type="Proteomes" id="UP000010384">
    <property type="component" value="Chromosome"/>
</dbReference>
<evidence type="ECO:0000313" key="2">
    <source>
        <dbReference type="EMBL" id="AFY89678.1"/>
    </source>
</evidence>
<dbReference type="EMBL" id="CP003597">
    <property type="protein sequence ID" value="AFY89678.1"/>
    <property type="molecule type" value="Genomic_DNA"/>
</dbReference>
<keyword evidence="1" id="KW-0472">Membrane</keyword>
<dbReference type="eggNOG" id="ENOG502ZAHC">
    <property type="taxonomic scope" value="Bacteria"/>
</dbReference>
<accession>K9U4W7</accession>
<dbReference type="RefSeq" id="WP_015156219.1">
    <property type="nucleotide sequence ID" value="NC_019695.1"/>
</dbReference>
<proteinExistence type="predicted"/>
<feature type="transmembrane region" description="Helical" evidence="1">
    <location>
        <begin position="27"/>
        <end position="51"/>
    </location>
</feature>
<dbReference type="KEGG" id="cthe:Chro_4280"/>
<gene>
    <name evidence="2" type="ORF">Chro_4280</name>
</gene>
<protein>
    <submittedName>
        <fullName evidence="2">Uncharacterized protein</fullName>
    </submittedName>
</protein>
<keyword evidence="1" id="KW-0812">Transmembrane</keyword>
<name>K9U4W7_CHRTP</name>
<sequence>MIVGGPVYRTIYTSWRALQAAIARQKIPWVALLVGLIPTAGILAYPCQIIWSAKGKKQKIAQFIVYDFFTRIGATIPAWGGEDTNTEHFFNQIADKIANRQLNRRKPLESAKL</sequence>
<keyword evidence="1" id="KW-1133">Transmembrane helix</keyword>
<dbReference type="HOGENOM" id="CLU_2129041_0_0_3"/>
<reference evidence="2 3" key="1">
    <citation type="submission" date="2012-06" db="EMBL/GenBank/DDBJ databases">
        <title>Finished chromosome of genome of Chroococcidiopsis thermalis PCC 7203.</title>
        <authorList>
            <consortium name="US DOE Joint Genome Institute"/>
            <person name="Gugger M."/>
            <person name="Coursin T."/>
            <person name="Rippka R."/>
            <person name="Tandeau De Marsac N."/>
            <person name="Huntemann M."/>
            <person name="Wei C.-L."/>
            <person name="Han J."/>
            <person name="Detter J.C."/>
            <person name="Han C."/>
            <person name="Tapia R."/>
            <person name="Davenport K."/>
            <person name="Daligault H."/>
            <person name="Erkkila T."/>
            <person name="Gu W."/>
            <person name="Munk A.C.C."/>
            <person name="Teshima H."/>
            <person name="Xu Y."/>
            <person name="Chain P."/>
            <person name="Chen A."/>
            <person name="Krypides N."/>
            <person name="Mavromatis K."/>
            <person name="Markowitz V."/>
            <person name="Szeto E."/>
            <person name="Ivanova N."/>
            <person name="Mikhailova N."/>
            <person name="Ovchinnikova G."/>
            <person name="Pagani I."/>
            <person name="Pati A."/>
            <person name="Goodwin L."/>
            <person name="Peters L."/>
            <person name="Pitluck S."/>
            <person name="Woyke T."/>
            <person name="Kerfeld C."/>
        </authorList>
    </citation>
    <scope>NUCLEOTIDE SEQUENCE [LARGE SCALE GENOMIC DNA]</scope>
    <source>
        <strain evidence="2 3">PCC 7203</strain>
    </source>
</reference>